<evidence type="ECO:0000256" key="7">
    <source>
        <dbReference type="ARBA" id="ARBA00022692"/>
    </source>
</evidence>
<evidence type="ECO:0000256" key="14">
    <source>
        <dbReference type="SAM" id="Phobius"/>
    </source>
</evidence>
<dbReference type="Gene3D" id="6.10.340.10">
    <property type="match status" value="1"/>
</dbReference>
<organism evidence="17 18">
    <name type="scientific">Caldicoprobacter faecalis</name>
    <dbReference type="NCBI Taxonomy" id="937334"/>
    <lineage>
        <taxon>Bacteria</taxon>
        <taxon>Bacillati</taxon>
        <taxon>Bacillota</taxon>
        <taxon>Clostridia</taxon>
        <taxon>Caldicoprobacterales</taxon>
        <taxon>Caldicoprobacteraceae</taxon>
        <taxon>Caldicoprobacter</taxon>
    </lineage>
</organism>
<dbReference type="PRINTS" id="PR00344">
    <property type="entry name" value="BCTRLSENSOR"/>
</dbReference>
<gene>
    <name evidence="17" type="ORF">SAMN05444406_11262</name>
</gene>
<dbReference type="CDD" id="cd00082">
    <property type="entry name" value="HisKA"/>
    <property type="match status" value="1"/>
</dbReference>
<dbReference type="PROSITE" id="PS50885">
    <property type="entry name" value="HAMP"/>
    <property type="match status" value="1"/>
</dbReference>
<evidence type="ECO:0000256" key="1">
    <source>
        <dbReference type="ARBA" id="ARBA00000085"/>
    </source>
</evidence>
<dbReference type="SUPFAM" id="SSF47384">
    <property type="entry name" value="Homodimeric domain of signal transducing histidine kinase"/>
    <property type="match status" value="1"/>
</dbReference>
<dbReference type="InterPro" id="IPR003594">
    <property type="entry name" value="HATPase_dom"/>
</dbReference>
<evidence type="ECO:0000256" key="10">
    <source>
        <dbReference type="ARBA" id="ARBA00022840"/>
    </source>
</evidence>
<dbReference type="InterPro" id="IPR036097">
    <property type="entry name" value="HisK_dim/P_sf"/>
</dbReference>
<evidence type="ECO:0000256" key="6">
    <source>
        <dbReference type="ARBA" id="ARBA00022679"/>
    </source>
</evidence>
<dbReference type="InterPro" id="IPR036890">
    <property type="entry name" value="HATPase_C_sf"/>
</dbReference>
<dbReference type="PROSITE" id="PS50109">
    <property type="entry name" value="HIS_KIN"/>
    <property type="match status" value="1"/>
</dbReference>
<keyword evidence="4" id="KW-1003">Cell membrane</keyword>
<keyword evidence="13 14" id="KW-0472">Membrane</keyword>
<evidence type="ECO:0000256" key="8">
    <source>
        <dbReference type="ARBA" id="ARBA00022741"/>
    </source>
</evidence>
<dbReference type="EC" id="2.7.13.3" evidence="3"/>
<dbReference type="CDD" id="cd06225">
    <property type="entry name" value="HAMP"/>
    <property type="match status" value="1"/>
</dbReference>
<evidence type="ECO:0000313" key="17">
    <source>
        <dbReference type="EMBL" id="SFQ10753.1"/>
    </source>
</evidence>
<dbReference type="InterPro" id="IPR003660">
    <property type="entry name" value="HAMP_dom"/>
</dbReference>
<feature type="domain" description="HAMP" evidence="16">
    <location>
        <begin position="192"/>
        <end position="244"/>
    </location>
</feature>
<evidence type="ECO:0000256" key="5">
    <source>
        <dbReference type="ARBA" id="ARBA00022553"/>
    </source>
</evidence>
<dbReference type="AlphaFoldDB" id="A0A1I5VTN5"/>
<keyword evidence="11 14" id="KW-1133">Transmembrane helix</keyword>
<dbReference type="SMART" id="SM00387">
    <property type="entry name" value="HATPase_c"/>
    <property type="match status" value="1"/>
</dbReference>
<feature type="transmembrane region" description="Helical" evidence="14">
    <location>
        <begin position="12"/>
        <end position="33"/>
    </location>
</feature>
<dbReference type="Pfam" id="PF00672">
    <property type="entry name" value="HAMP"/>
    <property type="match status" value="1"/>
</dbReference>
<dbReference type="FunFam" id="1.10.287.130:FF:000001">
    <property type="entry name" value="Two-component sensor histidine kinase"/>
    <property type="match status" value="1"/>
</dbReference>
<keyword evidence="10" id="KW-0067">ATP-binding</keyword>
<dbReference type="Gene3D" id="1.10.287.130">
    <property type="match status" value="1"/>
</dbReference>
<dbReference type="RefSeq" id="WP_177206113.1">
    <property type="nucleotide sequence ID" value="NZ_FOXR01000012.1"/>
</dbReference>
<dbReference type="InterPro" id="IPR050398">
    <property type="entry name" value="HssS/ArlS-like"/>
</dbReference>
<evidence type="ECO:0000259" key="15">
    <source>
        <dbReference type="PROSITE" id="PS50109"/>
    </source>
</evidence>
<feature type="domain" description="Histidine kinase" evidence="15">
    <location>
        <begin position="259"/>
        <end position="477"/>
    </location>
</feature>
<dbReference type="InterPro" id="IPR003661">
    <property type="entry name" value="HisK_dim/P_dom"/>
</dbReference>
<comment type="catalytic activity">
    <reaction evidence="1">
        <text>ATP + protein L-histidine = ADP + protein N-phospho-L-histidine.</text>
        <dbReference type="EC" id="2.7.13.3"/>
    </reaction>
</comment>
<evidence type="ECO:0000256" key="11">
    <source>
        <dbReference type="ARBA" id="ARBA00022989"/>
    </source>
</evidence>
<dbReference type="SMART" id="SM00388">
    <property type="entry name" value="HisKA"/>
    <property type="match status" value="1"/>
</dbReference>
<keyword evidence="9" id="KW-0418">Kinase</keyword>
<evidence type="ECO:0000256" key="13">
    <source>
        <dbReference type="ARBA" id="ARBA00023136"/>
    </source>
</evidence>
<evidence type="ECO:0000313" key="18">
    <source>
        <dbReference type="Proteomes" id="UP000198577"/>
    </source>
</evidence>
<dbReference type="GO" id="GO:0000155">
    <property type="term" value="F:phosphorelay sensor kinase activity"/>
    <property type="evidence" value="ECO:0007669"/>
    <property type="project" value="InterPro"/>
</dbReference>
<evidence type="ECO:0000256" key="4">
    <source>
        <dbReference type="ARBA" id="ARBA00022475"/>
    </source>
</evidence>
<dbReference type="GO" id="GO:0005886">
    <property type="term" value="C:plasma membrane"/>
    <property type="evidence" value="ECO:0007669"/>
    <property type="project" value="UniProtKB-SubCell"/>
</dbReference>
<comment type="subcellular location">
    <subcellularLocation>
        <location evidence="2">Cell membrane</location>
        <topology evidence="2">Multi-pass membrane protein</topology>
    </subcellularLocation>
</comment>
<evidence type="ECO:0000256" key="2">
    <source>
        <dbReference type="ARBA" id="ARBA00004651"/>
    </source>
</evidence>
<keyword evidence="5" id="KW-0597">Phosphoprotein</keyword>
<dbReference type="Gene3D" id="3.30.565.10">
    <property type="entry name" value="Histidine kinase-like ATPase, C-terminal domain"/>
    <property type="match status" value="1"/>
</dbReference>
<dbReference type="PANTHER" id="PTHR45528:SF1">
    <property type="entry name" value="SENSOR HISTIDINE KINASE CPXA"/>
    <property type="match status" value="1"/>
</dbReference>
<keyword evidence="6" id="KW-0808">Transferase</keyword>
<keyword evidence="8" id="KW-0547">Nucleotide-binding</keyword>
<feature type="transmembrane region" description="Helical" evidence="14">
    <location>
        <begin position="164"/>
        <end position="190"/>
    </location>
</feature>
<dbReference type="GO" id="GO:0005524">
    <property type="term" value="F:ATP binding"/>
    <property type="evidence" value="ECO:0007669"/>
    <property type="project" value="UniProtKB-KW"/>
</dbReference>
<evidence type="ECO:0000256" key="12">
    <source>
        <dbReference type="ARBA" id="ARBA00023012"/>
    </source>
</evidence>
<evidence type="ECO:0000256" key="3">
    <source>
        <dbReference type="ARBA" id="ARBA00012438"/>
    </source>
</evidence>
<dbReference type="EMBL" id="FOXR01000012">
    <property type="protein sequence ID" value="SFQ10753.1"/>
    <property type="molecule type" value="Genomic_DNA"/>
</dbReference>
<dbReference type="CDD" id="cd00075">
    <property type="entry name" value="HATPase"/>
    <property type="match status" value="1"/>
</dbReference>
<dbReference type="Pfam" id="PF02518">
    <property type="entry name" value="HATPase_c"/>
    <property type="match status" value="1"/>
</dbReference>
<evidence type="ECO:0000259" key="16">
    <source>
        <dbReference type="PROSITE" id="PS50885"/>
    </source>
</evidence>
<dbReference type="PANTHER" id="PTHR45528">
    <property type="entry name" value="SENSOR HISTIDINE KINASE CPXA"/>
    <property type="match status" value="1"/>
</dbReference>
<reference evidence="17 18" key="1">
    <citation type="submission" date="2016-10" db="EMBL/GenBank/DDBJ databases">
        <authorList>
            <person name="de Groot N.N."/>
        </authorList>
    </citation>
    <scope>NUCLEOTIDE SEQUENCE [LARGE SCALE GENOMIC DNA]</scope>
    <source>
        <strain evidence="17 18">DSM 20678</strain>
    </source>
</reference>
<evidence type="ECO:0000256" key="9">
    <source>
        <dbReference type="ARBA" id="ARBA00022777"/>
    </source>
</evidence>
<dbReference type="STRING" id="937334.SAMN05444406_11262"/>
<protein>
    <recommendedName>
        <fullName evidence="3">histidine kinase</fullName>
        <ecNumber evidence="3">2.7.13.3</ecNumber>
    </recommendedName>
</protein>
<keyword evidence="12" id="KW-0902">Two-component regulatory system</keyword>
<dbReference type="SMART" id="SM00304">
    <property type="entry name" value="HAMP"/>
    <property type="match status" value="1"/>
</dbReference>
<dbReference type="Pfam" id="PF00512">
    <property type="entry name" value="HisKA"/>
    <property type="match status" value="1"/>
</dbReference>
<dbReference type="InterPro" id="IPR004358">
    <property type="entry name" value="Sig_transdc_His_kin-like_C"/>
</dbReference>
<dbReference type="Proteomes" id="UP000198577">
    <property type="component" value="Unassembled WGS sequence"/>
</dbReference>
<sequence length="487" mass="55461">MRFTFRTKLILSFLSIITIPVIITLIFINLATVNIKTDPEIIRFSKIELRFQKIIDLVTQNYFNIQNYDQFYAIVSPVLRETGCRLQVIDSSGRLLFDSEDREGSLDNRILKVKISDGFALNLEEDINGMNQYSFPVKIDDKVVGSIIIQYDLDMLPPKVLHKVILYIGGSYMLGLTSLVILIILLSWLISRSILVPLSELNSAIQNISQGNLDFTIVYNKNDELGRLCQAFELMRRKLKESLEKQNMYENSRKAIIASISHDLRTPIASIKGYVEALQDGLARDPEKFNRYLSIIKDKTDKLDRLIDDLFHFSQIELGKLHMDFKVQNSRIMLEEILSPIEVEAKNSSFQLVVHRPLPEVYVKADSKRISQVIDNIVENSRRYIPNDGQIIIGARVSGTFLEVFVKDNGEGISPEDLPHIFESFYRGEKSRSQNYGGIGLGLAICKHIIEEHGGRIWAESVKGQGTTIYFTLPIINSQHTEAGLTQ</sequence>
<dbReference type="InterPro" id="IPR005467">
    <property type="entry name" value="His_kinase_dom"/>
</dbReference>
<dbReference type="SUPFAM" id="SSF158472">
    <property type="entry name" value="HAMP domain-like"/>
    <property type="match status" value="1"/>
</dbReference>
<dbReference type="SUPFAM" id="SSF55874">
    <property type="entry name" value="ATPase domain of HSP90 chaperone/DNA topoisomerase II/histidine kinase"/>
    <property type="match status" value="1"/>
</dbReference>
<proteinExistence type="predicted"/>
<accession>A0A1I5VTN5</accession>
<keyword evidence="7 14" id="KW-0812">Transmembrane</keyword>
<keyword evidence="18" id="KW-1185">Reference proteome</keyword>
<dbReference type="FunFam" id="3.30.565.10:FF:000006">
    <property type="entry name" value="Sensor histidine kinase WalK"/>
    <property type="match status" value="1"/>
</dbReference>
<name>A0A1I5VTN5_9FIRM</name>